<keyword evidence="1" id="KW-0732">Signal</keyword>
<name>A0AA38BYM8_TAXCH</name>
<dbReference type="PANTHER" id="PTHR47976:SF27">
    <property type="entry name" value="RECEPTOR-LIKE SERINE_THREONINE-PROTEIN KINASE"/>
    <property type="match status" value="1"/>
</dbReference>
<evidence type="ECO:0000256" key="1">
    <source>
        <dbReference type="ARBA" id="ARBA00022729"/>
    </source>
</evidence>
<dbReference type="Proteomes" id="UP000824469">
    <property type="component" value="Unassembled WGS sequence"/>
</dbReference>
<dbReference type="Gene3D" id="1.10.510.10">
    <property type="entry name" value="Transferase(Phosphotransferase) domain 1"/>
    <property type="match status" value="1"/>
</dbReference>
<evidence type="ECO:0000313" key="3">
    <source>
        <dbReference type="Proteomes" id="UP000824469"/>
    </source>
</evidence>
<feature type="non-terminal residue" evidence="2">
    <location>
        <position position="1"/>
    </location>
</feature>
<accession>A0AA38BYM8</accession>
<dbReference type="EMBL" id="JAHRHJ020003813">
    <property type="protein sequence ID" value="KAH9289561.1"/>
    <property type="molecule type" value="Genomic_DNA"/>
</dbReference>
<dbReference type="InterPro" id="IPR011009">
    <property type="entry name" value="Kinase-like_dom_sf"/>
</dbReference>
<evidence type="ECO:0000313" key="2">
    <source>
        <dbReference type="EMBL" id="KAH9289561.1"/>
    </source>
</evidence>
<comment type="caution">
    <text evidence="2">The sequence shown here is derived from an EMBL/GenBank/DDBJ whole genome shotgun (WGS) entry which is preliminary data.</text>
</comment>
<gene>
    <name evidence="2" type="ORF">KI387_033678</name>
</gene>
<dbReference type="PANTHER" id="PTHR47976">
    <property type="entry name" value="G-TYPE LECTIN S-RECEPTOR-LIKE SERINE/THREONINE-PROTEIN KINASE SD2-5"/>
    <property type="match status" value="1"/>
</dbReference>
<dbReference type="InterPro" id="IPR051343">
    <property type="entry name" value="G-type_lectin_kinases/EP1-like"/>
</dbReference>
<dbReference type="AlphaFoldDB" id="A0AA38BYM8"/>
<organism evidence="2 3">
    <name type="scientific">Taxus chinensis</name>
    <name type="common">Chinese yew</name>
    <name type="synonym">Taxus wallichiana var. chinensis</name>
    <dbReference type="NCBI Taxonomy" id="29808"/>
    <lineage>
        <taxon>Eukaryota</taxon>
        <taxon>Viridiplantae</taxon>
        <taxon>Streptophyta</taxon>
        <taxon>Embryophyta</taxon>
        <taxon>Tracheophyta</taxon>
        <taxon>Spermatophyta</taxon>
        <taxon>Pinopsida</taxon>
        <taxon>Pinidae</taxon>
        <taxon>Conifers II</taxon>
        <taxon>Cupressales</taxon>
        <taxon>Taxaceae</taxon>
        <taxon>Taxus</taxon>
    </lineage>
</organism>
<keyword evidence="3" id="KW-1185">Reference proteome</keyword>
<dbReference type="OMA" id="WSIQEDP"/>
<proteinExistence type="predicted"/>
<reference evidence="2 3" key="1">
    <citation type="journal article" date="2021" name="Nat. Plants">
        <title>The Taxus genome provides insights into paclitaxel biosynthesis.</title>
        <authorList>
            <person name="Xiong X."/>
            <person name="Gou J."/>
            <person name="Liao Q."/>
            <person name="Li Y."/>
            <person name="Zhou Q."/>
            <person name="Bi G."/>
            <person name="Li C."/>
            <person name="Du R."/>
            <person name="Wang X."/>
            <person name="Sun T."/>
            <person name="Guo L."/>
            <person name="Liang H."/>
            <person name="Lu P."/>
            <person name="Wu Y."/>
            <person name="Zhang Z."/>
            <person name="Ro D.K."/>
            <person name="Shang Y."/>
            <person name="Huang S."/>
            <person name="Yan J."/>
        </authorList>
    </citation>
    <scope>NUCLEOTIDE SEQUENCE [LARGE SCALE GENOMIC DNA]</scope>
    <source>
        <strain evidence="2">Ta-2019</strain>
    </source>
</reference>
<feature type="non-terminal residue" evidence="2">
    <location>
        <position position="99"/>
    </location>
</feature>
<dbReference type="SUPFAM" id="SSF56112">
    <property type="entry name" value="Protein kinase-like (PK-like)"/>
    <property type="match status" value="1"/>
</dbReference>
<sequence length="99" mass="11181">FGVMLLEIVCCRKTLRLNSPENDIPFSDLVYECLKNGTLSKLVEQQQAEGIKIEPREVERMVSLGLWCIQEDPSLRPSIRMVVQMLEGTVDIVVPPPPT</sequence>
<protein>
    <submittedName>
        <fullName evidence="2">Uncharacterized protein</fullName>
    </submittedName>
</protein>